<dbReference type="RefSeq" id="XP_001471333.2">
    <property type="nucleotide sequence ID" value="XM_001471283.2"/>
</dbReference>
<organism evidence="3 4">
    <name type="scientific">Tetrahymena thermophila (strain SB210)</name>
    <dbReference type="NCBI Taxonomy" id="312017"/>
    <lineage>
        <taxon>Eukaryota</taxon>
        <taxon>Sar</taxon>
        <taxon>Alveolata</taxon>
        <taxon>Ciliophora</taxon>
        <taxon>Intramacronucleata</taxon>
        <taxon>Oligohymenophorea</taxon>
        <taxon>Hymenostomatida</taxon>
        <taxon>Tetrahymenina</taxon>
        <taxon>Tetrahymenidae</taxon>
        <taxon>Tetrahymena</taxon>
    </lineage>
</organism>
<feature type="coiled-coil region" evidence="1">
    <location>
        <begin position="1341"/>
        <end position="1368"/>
    </location>
</feature>
<accession>A4VDZ4</accession>
<feature type="compositionally biased region" description="Polar residues" evidence="2">
    <location>
        <begin position="899"/>
        <end position="915"/>
    </location>
</feature>
<dbReference type="InParanoid" id="A4VDZ4"/>
<evidence type="ECO:0000256" key="1">
    <source>
        <dbReference type="SAM" id="Coils"/>
    </source>
</evidence>
<keyword evidence="4" id="KW-1185">Reference proteome</keyword>
<name>A4VDZ4_TETTS</name>
<dbReference type="HOGENOM" id="CLU_290797_0_0_1"/>
<evidence type="ECO:0000313" key="3">
    <source>
        <dbReference type="EMBL" id="EDK31747.2"/>
    </source>
</evidence>
<dbReference type="Proteomes" id="UP000009168">
    <property type="component" value="Unassembled WGS sequence"/>
</dbReference>
<dbReference type="GeneID" id="7830295"/>
<reference evidence="4" key="1">
    <citation type="journal article" date="2006" name="PLoS Biol.">
        <title>Macronuclear genome sequence of the ciliate Tetrahymena thermophila, a model eukaryote.</title>
        <authorList>
            <person name="Eisen J.A."/>
            <person name="Coyne R.S."/>
            <person name="Wu M."/>
            <person name="Wu D."/>
            <person name="Thiagarajan M."/>
            <person name="Wortman J.R."/>
            <person name="Badger J.H."/>
            <person name="Ren Q."/>
            <person name="Amedeo P."/>
            <person name="Jones K.M."/>
            <person name="Tallon L.J."/>
            <person name="Delcher A.L."/>
            <person name="Salzberg S.L."/>
            <person name="Silva J.C."/>
            <person name="Haas B.J."/>
            <person name="Majoros W.H."/>
            <person name="Farzad M."/>
            <person name="Carlton J.M."/>
            <person name="Smith R.K. Jr."/>
            <person name="Garg J."/>
            <person name="Pearlman R.E."/>
            <person name="Karrer K.M."/>
            <person name="Sun L."/>
            <person name="Manning G."/>
            <person name="Elde N.C."/>
            <person name="Turkewitz A.P."/>
            <person name="Asai D.J."/>
            <person name="Wilkes D.E."/>
            <person name="Wang Y."/>
            <person name="Cai H."/>
            <person name="Collins K."/>
            <person name="Stewart B.A."/>
            <person name="Lee S.R."/>
            <person name="Wilamowska K."/>
            <person name="Weinberg Z."/>
            <person name="Ruzzo W.L."/>
            <person name="Wloga D."/>
            <person name="Gaertig J."/>
            <person name="Frankel J."/>
            <person name="Tsao C.-C."/>
            <person name="Gorovsky M.A."/>
            <person name="Keeling P.J."/>
            <person name="Waller R.F."/>
            <person name="Patron N.J."/>
            <person name="Cherry J.M."/>
            <person name="Stover N.A."/>
            <person name="Krieger C.J."/>
            <person name="del Toro C."/>
            <person name="Ryder H.F."/>
            <person name="Williamson S.C."/>
            <person name="Barbeau R.A."/>
            <person name="Hamilton E.P."/>
            <person name="Orias E."/>
        </authorList>
    </citation>
    <scope>NUCLEOTIDE SEQUENCE [LARGE SCALE GENOMIC DNA]</scope>
    <source>
        <strain evidence="4">SB210</strain>
    </source>
</reference>
<gene>
    <name evidence="3" type="ORF">TTHERM_00378599</name>
</gene>
<evidence type="ECO:0000256" key="2">
    <source>
        <dbReference type="SAM" id="MobiDB-lite"/>
    </source>
</evidence>
<dbReference type="EMBL" id="GG662706">
    <property type="protein sequence ID" value="EDK31747.2"/>
    <property type="molecule type" value="Genomic_DNA"/>
</dbReference>
<feature type="region of interest" description="Disordered" evidence="2">
    <location>
        <begin position="899"/>
        <end position="919"/>
    </location>
</feature>
<evidence type="ECO:0000313" key="4">
    <source>
        <dbReference type="Proteomes" id="UP000009168"/>
    </source>
</evidence>
<dbReference type="KEGG" id="tet:TTHERM_00378599"/>
<protein>
    <submittedName>
        <fullName evidence="3">Uncharacterized protein</fullName>
    </submittedName>
</protein>
<sequence>MGERFQVLPQKHNNLLNKDLVQNSLQLQSSEQQINQINYFNQMQQQLQQNISNSSSQHLQINNSIQNPSFQMKLNHQQLINLNQNPANGQIHTAVLPHYIQNAYQNNYYNNCGFQIQNQIHVQQCQNRYDIANINPINTEQQAKILLKNEDSISNCQIQNEQNSKQDSYSNSLNSFKLKDQYKKCVAIKQLSVQKQIVKILCDTLADSESLQSVANYEIQFYTEISKMARLLLYDSFKIQNNAQFFWGPLNIQRSIRSDIKNLQKLISRFYLNQIFSLKKEWLTLQKEQLKQNYTLTKEEDLKQLFQSQFEENQTQLTLDLETCGKDGNDYGNTQGFQQSPEFVNKQKKLFEISLKIQHLIQFLSETTEEECDKNKNQRNGMWDYANTVFELLDKQTEDIQQSCILLASDRSSMTHFDSTALGVALYYYVNLQPSPTGQFFYGITNLPKITYISFKKSWDGLTEDVLNWNPIQNISVNPSIQTIVITESSFDYPPYNFNNFSCNNQQNIIRPNTYKICIDQIEFEKHNKGAEKSNQYKIKSDDIVYIFEKIIYPLVRVHKPSVIIMNHNFSYTSENGPLKDQQQKLNSNNVQYDLKPTDFASILQTLGTVCSQKVVLVSNNKFTDFQSEFNTFQCNQKMTDDLIESQKVENLQFQSVQSLPRKKRQIEQQPLDIQISPIIPNYHKQISNVLNTQTEQQSKKIQKANQKIFQRQLAENQADAKQDFIIIDKDNEDQLLSKNNNDQQNSYKNILVNNQVLQTQFPNLINTSQYASGKAASFLLQNDSANLHNLQNNQQHQSLVQQPRYFQSNQLDVNLCQINQTNLYANQQQSQSIISCVPNYVSNLNQFQDSNMIRFLDANQQMNQVSKIQQISSYLPAHLNQPKIFYQSQQALNSRVSDSNFNQKNQIKSMQSASNEKKRRINLQNQQSDIPIQKNKNQQFIDNVSKYYQKILQSPIISRSGKAVCFYIQKYMDLDTQKLQQDIEELNQKILQEKSVLEIQNNCENTQQETQQQIQSTQSMQNNIQSQNLNPKQDKEAALNQSLAKLKDLQKQFEIIQEKKKVLLKNINEIFSQNKWRLSNFVFNWQIVVKLIRDEDEIEKYLLTNTSIDNVQGSIEEIFKLDQTVDKSQQKIAAIIFSLYKQQQSQRQQQIYDLIEKKELFEKKQSSQKEVAYRFYKKYTEYVLQTLLQTLYSNAEIKDVFSNSFKSKSNYLNQVNPHFQLYVQEINKNLILQKEKHIRQYFLEEGNNIPELSYIIKDNEMRCLKADQNMNFLSNYSDKQYQKDQVPEDQQIITQDQQEPETNQIRQTKASKKGEIGVSSALVRGDTINQNKDATNNNQIEKQSSQFERIEEEEKLEKKKIEEIELSKFFKNFKNVNQKCSKESLKFKLSTEIKGLNYITNLKAQSQNQLSNPSLLKNFHQFKNISNLNFNSQQFKISESDFNQPKTAQVRQLNVQMNSIQNNSEIFKNSQMNCIQTNSEMMKNAQMNYIQTNPDILKNAQMNYIQTNPEILKNQYLYNNQLVSNNSNIQTVFSHVNSAQQQYQNQNLIRNDIKLQENLRTKKLMAKKYKSEIFDIRQQKIVKLKTSQRLVLYDEDCQIQVIYLPQNTLEIYLFNLKIQNNYNHVILTQPYPNSEIFDAKYIPVQQQDVRFSSSLCYNENFVFKVFGESIQSERTINQIEIINRITKEYRLLKYNGSNSQSLQIVSQFSSSCFFSPITQLHYISCFGGYDPERKPVTQAGLIEVNLNNFTYKIAETLNKSDFSNEYFIFYKSRPMNGKKCHPNLQNVNQEKNQQLTAERSVKDFWKKVPHFFSSSQSVYDEVSDCIYVFGGNANNRQSSNNFQESIIKSSLSCNSFSWEEYLCFVKFQNVSRSTSLKDAIFLKLEVKNMNEIIYQNNIFLNEQKIQTFDPVYGAQGPNAKKMQESINKKAEFSTLFRHSNILSYRIQDQQNKEAKNIEGKMEIEQNQSTSSTFVIQQSHPTHFKFEKLAYRNDQQPHQLLSMAFSMDKDPLPKIQLQVKVGCC</sequence>
<keyword evidence="1" id="KW-0175">Coiled coil</keyword>
<proteinExistence type="predicted"/>
<feature type="coiled-coil region" evidence="1">
    <location>
        <begin position="1033"/>
        <end position="1067"/>
    </location>
</feature>